<dbReference type="Proteomes" id="UP000223913">
    <property type="component" value="Unassembled WGS sequence"/>
</dbReference>
<name>A0A2D0N111_FLAN2</name>
<proteinExistence type="predicted"/>
<organism evidence="1 2">
    <name type="scientific">Flavilitoribacter nigricans (strain ATCC 23147 / DSM 23189 / NBRC 102662 / NCIMB 1420 / SS-2)</name>
    <name type="common">Lewinella nigricans</name>
    <dbReference type="NCBI Taxonomy" id="1122177"/>
    <lineage>
        <taxon>Bacteria</taxon>
        <taxon>Pseudomonadati</taxon>
        <taxon>Bacteroidota</taxon>
        <taxon>Saprospiria</taxon>
        <taxon>Saprospirales</taxon>
        <taxon>Lewinellaceae</taxon>
        <taxon>Flavilitoribacter</taxon>
    </lineage>
</organism>
<protein>
    <submittedName>
        <fullName evidence="1">Uncharacterized protein</fullName>
    </submittedName>
</protein>
<evidence type="ECO:0000313" key="1">
    <source>
        <dbReference type="EMBL" id="PHN02056.1"/>
    </source>
</evidence>
<sequence>MVQEIIAVNRMVIITKILDHPIVFWEGLAGLADILQILLKKSNCYNLFQSITEEQRNQK</sequence>
<dbReference type="AlphaFoldDB" id="A0A2D0N111"/>
<gene>
    <name evidence="1" type="ORF">CRP01_34035</name>
</gene>
<evidence type="ECO:0000313" key="2">
    <source>
        <dbReference type="Proteomes" id="UP000223913"/>
    </source>
</evidence>
<comment type="caution">
    <text evidence="1">The sequence shown here is derived from an EMBL/GenBank/DDBJ whole genome shotgun (WGS) entry which is preliminary data.</text>
</comment>
<keyword evidence="2" id="KW-1185">Reference proteome</keyword>
<dbReference type="EMBL" id="PDUD01000045">
    <property type="protein sequence ID" value="PHN02056.1"/>
    <property type="molecule type" value="Genomic_DNA"/>
</dbReference>
<reference evidence="1 2" key="1">
    <citation type="submission" date="2017-10" db="EMBL/GenBank/DDBJ databases">
        <title>The draft genome sequence of Lewinella nigricans NBRC 102662.</title>
        <authorList>
            <person name="Wang K."/>
        </authorList>
    </citation>
    <scope>NUCLEOTIDE SEQUENCE [LARGE SCALE GENOMIC DNA]</scope>
    <source>
        <strain evidence="1 2">NBRC 102662</strain>
    </source>
</reference>
<accession>A0A2D0N111</accession>